<protein>
    <recommendedName>
        <fullName evidence="3">Neutral ceramidase</fullName>
        <ecNumber evidence="3">3.5.1.23</ecNumber>
    </recommendedName>
</protein>
<feature type="domain" description="Neutral/alkaline non-lysosomal ceramidase N-terminal" evidence="6">
    <location>
        <begin position="23"/>
        <end position="550"/>
    </location>
</feature>
<dbReference type="PANTHER" id="PTHR12670:SF1">
    <property type="entry name" value="NEUTRAL CERAMIDASE"/>
    <property type="match status" value="1"/>
</dbReference>
<keyword evidence="3" id="KW-0443">Lipid metabolism</keyword>
<comment type="catalytic activity">
    <reaction evidence="3">
        <text>an N-acylsphing-4-enine + H2O = sphing-4-enine + a fatty acid</text>
        <dbReference type="Rhea" id="RHEA:20856"/>
        <dbReference type="ChEBI" id="CHEBI:15377"/>
        <dbReference type="ChEBI" id="CHEBI:28868"/>
        <dbReference type="ChEBI" id="CHEBI:52639"/>
        <dbReference type="ChEBI" id="CHEBI:57756"/>
        <dbReference type="EC" id="3.5.1.23"/>
    </reaction>
</comment>
<feature type="domain" description="Neutral/alkaline non-lysosomal ceramidase C-terminal" evidence="7">
    <location>
        <begin position="555"/>
        <end position="720"/>
    </location>
</feature>
<dbReference type="EC" id="3.5.1.23" evidence="3"/>
<keyword evidence="5" id="KW-0732">Signal</keyword>
<sequence length="769" mass="84354">MLKSFLLLSCILTVAEASTDAPWLVGTGIADCTGPAAEVVMMGYGDSEHKTAGIHMRLYARAFIFVDPASHDRVAFVNVDTWAATEAVIQGVERKLHAWFQGQHYSRENLIVAGSHTHHGPAGASSYMLFQFSSAGRVHQSLDALVDGIAEAVWLAHHNIKPANVFFGNGMVDNSTVPNCPMPNCANRQRSPSSFMHNPEVERRKFFGEDNADRNMDLLKIVNAETGKPMGMVNWFGVHPTSLNSDYNLISGDNKGYASYAFEQDMNGPSWVQRAGRGPFVAAFAQGVSGDISPNLLGAWCTNSGEKCDNQWSVCWSNGQHKNSLCLGQGPGRDKYESMKILGSRQKTAAKTIFNRTTTPVGTGVDHVLRFADLSKYWVDRDGNGTWVQTCEPCLGTSFAAGTTDGPTGMDEFGQNMTPSNGFMQFFAHMLTLPSAEDKRCQAPKNILLRPNTVRETVFPKVLGFQLVRIGQMVVAAVPGEFTTMAGARTKEAIKKILVDGGVIEETGTVVLNNVASGYAGYVTTYEEYQHQRYEGGFTTYGPYTHEAMTNILVQMAEDMADGKKNYPGARPQLTRKDQDWENIDRVLVDDPPIGGQFGDVKEDVHPGPHWPGDTVRCTLWGAHPRNHLQRNSSFGTVWRWQPNNASDVSAGGSWVFTADDSDFDTMFSWRREGISASLVTISWTVPDGVPGGWYTIHYSGHARKGGVTRIHGACGVFEVQNAEAMMPFKPDELVIPPPPEIDTPDMPLDRPRPPRTPPHLRGAEQGSI</sequence>
<dbReference type="InterPro" id="IPR031329">
    <property type="entry name" value="NEUT/ALK_ceramidase_N"/>
</dbReference>
<dbReference type="EMBL" id="CAXAMN010008891">
    <property type="protein sequence ID" value="CAK9027091.1"/>
    <property type="molecule type" value="Genomic_DNA"/>
</dbReference>
<evidence type="ECO:0000313" key="8">
    <source>
        <dbReference type="EMBL" id="CAK9027091.1"/>
    </source>
</evidence>
<evidence type="ECO:0000256" key="5">
    <source>
        <dbReference type="SAM" id="SignalP"/>
    </source>
</evidence>
<evidence type="ECO:0000259" key="7">
    <source>
        <dbReference type="Pfam" id="PF17048"/>
    </source>
</evidence>
<name>A0ABP0KJR9_9DINO</name>
<comment type="similarity">
    <text evidence="1 3">Belongs to the neutral ceramidase family.</text>
</comment>
<evidence type="ECO:0000256" key="4">
    <source>
        <dbReference type="SAM" id="MobiDB-lite"/>
    </source>
</evidence>
<evidence type="ECO:0000256" key="1">
    <source>
        <dbReference type="ARBA" id="ARBA00009835"/>
    </source>
</evidence>
<dbReference type="PANTHER" id="PTHR12670">
    <property type="entry name" value="CERAMIDASE"/>
    <property type="match status" value="1"/>
</dbReference>
<feature type="signal peptide" evidence="5">
    <location>
        <begin position="1"/>
        <end position="17"/>
    </location>
</feature>
<organism evidence="8 9">
    <name type="scientific">Durusdinium trenchii</name>
    <dbReference type="NCBI Taxonomy" id="1381693"/>
    <lineage>
        <taxon>Eukaryota</taxon>
        <taxon>Sar</taxon>
        <taxon>Alveolata</taxon>
        <taxon>Dinophyceae</taxon>
        <taxon>Suessiales</taxon>
        <taxon>Symbiodiniaceae</taxon>
        <taxon>Durusdinium</taxon>
    </lineage>
</organism>
<accession>A0ABP0KJR9</accession>
<evidence type="ECO:0000259" key="6">
    <source>
        <dbReference type="Pfam" id="PF04734"/>
    </source>
</evidence>
<keyword evidence="9" id="KW-1185">Reference proteome</keyword>
<feature type="region of interest" description="Disordered" evidence="4">
    <location>
        <begin position="731"/>
        <end position="769"/>
    </location>
</feature>
<dbReference type="Gene3D" id="2.60.40.2300">
    <property type="entry name" value="Neutral/alkaline non-lysosomal ceramidase, C-terminal domain"/>
    <property type="match status" value="1"/>
</dbReference>
<dbReference type="InterPro" id="IPR038445">
    <property type="entry name" value="NCDase_C_sf"/>
</dbReference>
<feature type="chain" id="PRO_5046496804" description="Neutral ceramidase" evidence="5">
    <location>
        <begin position="18"/>
        <end position="769"/>
    </location>
</feature>
<gene>
    <name evidence="8" type="ORF">CCMP2556_LOCUS16627</name>
</gene>
<proteinExistence type="inferred from homology"/>
<dbReference type="Pfam" id="PF04734">
    <property type="entry name" value="Ceramidase_alk"/>
    <property type="match status" value="1"/>
</dbReference>
<dbReference type="Proteomes" id="UP001642484">
    <property type="component" value="Unassembled WGS sequence"/>
</dbReference>
<dbReference type="InterPro" id="IPR031331">
    <property type="entry name" value="NEUT/ALK_ceramidase_C"/>
</dbReference>
<keyword evidence="2 3" id="KW-0378">Hydrolase</keyword>
<evidence type="ECO:0000256" key="2">
    <source>
        <dbReference type="ARBA" id="ARBA00022801"/>
    </source>
</evidence>
<dbReference type="Pfam" id="PF17048">
    <property type="entry name" value="Ceramidse_alk_C"/>
    <property type="match status" value="1"/>
</dbReference>
<keyword evidence="3" id="KW-0746">Sphingolipid metabolism</keyword>
<evidence type="ECO:0000313" key="9">
    <source>
        <dbReference type="Proteomes" id="UP001642484"/>
    </source>
</evidence>
<reference evidence="8 9" key="1">
    <citation type="submission" date="2024-02" db="EMBL/GenBank/DDBJ databases">
        <authorList>
            <person name="Chen Y."/>
            <person name="Shah S."/>
            <person name="Dougan E. K."/>
            <person name="Thang M."/>
            <person name="Chan C."/>
        </authorList>
    </citation>
    <scope>NUCLEOTIDE SEQUENCE [LARGE SCALE GENOMIC DNA]</scope>
</reference>
<comment type="caution">
    <text evidence="8">The sequence shown here is derived from an EMBL/GenBank/DDBJ whole genome shotgun (WGS) entry which is preliminary data.</text>
</comment>
<dbReference type="InterPro" id="IPR006823">
    <property type="entry name" value="Ceramidase_alk"/>
</dbReference>
<evidence type="ECO:0000256" key="3">
    <source>
        <dbReference type="RuleBase" id="RU366019"/>
    </source>
</evidence>